<evidence type="ECO:0000313" key="2">
    <source>
        <dbReference type="EMBL" id="KIW42965.1"/>
    </source>
</evidence>
<gene>
    <name evidence="2" type="ORF">PV06_06458</name>
</gene>
<evidence type="ECO:0000256" key="1">
    <source>
        <dbReference type="SAM" id="MobiDB-lite"/>
    </source>
</evidence>
<dbReference type="OrthoDB" id="308383at2759"/>
<dbReference type="AlphaFoldDB" id="A0A0D2DKQ0"/>
<protein>
    <submittedName>
        <fullName evidence="2">Uncharacterized protein</fullName>
    </submittedName>
</protein>
<accession>A0A0D2DKQ0</accession>
<keyword evidence="3" id="KW-1185">Reference proteome</keyword>
<dbReference type="RefSeq" id="XP_016263181.1">
    <property type="nucleotide sequence ID" value="XM_016407577.1"/>
</dbReference>
<dbReference type="GeneID" id="27358532"/>
<proteinExistence type="predicted"/>
<name>A0A0D2DKQ0_9EURO</name>
<reference evidence="2 3" key="1">
    <citation type="submission" date="2015-01" db="EMBL/GenBank/DDBJ databases">
        <title>The Genome Sequence of Exophiala oligosperma CBS72588.</title>
        <authorList>
            <consortium name="The Broad Institute Genomics Platform"/>
            <person name="Cuomo C."/>
            <person name="de Hoog S."/>
            <person name="Gorbushina A."/>
            <person name="Stielow B."/>
            <person name="Teixiera M."/>
            <person name="Abouelleil A."/>
            <person name="Chapman S.B."/>
            <person name="Priest M."/>
            <person name="Young S.K."/>
            <person name="Wortman J."/>
            <person name="Nusbaum C."/>
            <person name="Birren B."/>
        </authorList>
    </citation>
    <scope>NUCLEOTIDE SEQUENCE [LARGE SCALE GENOMIC DNA]</scope>
    <source>
        <strain evidence="2 3">CBS 72588</strain>
    </source>
</reference>
<organism evidence="2 3">
    <name type="scientific">Exophiala oligosperma</name>
    <dbReference type="NCBI Taxonomy" id="215243"/>
    <lineage>
        <taxon>Eukaryota</taxon>
        <taxon>Fungi</taxon>
        <taxon>Dikarya</taxon>
        <taxon>Ascomycota</taxon>
        <taxon>Pezizomycotina</taxon>
        <taxon>Eurotiomycetes</taxon>
        <taxon>Chaetothyriomycetidae</taxon>
        <taxon>Chaetothyriales</taxon>
        <taxon>Herpotrichiellaceae</taxon>
        <taxon>Exophiala</taxon>
    </lineage>
</organism>
<dbReference type="HOGENOM" id="CLU_411616_0_0_1"/>
<evidence type="ECO:0000313" key="3">
    <source>
        <dbReference type="Proteomes" id="UP000053342"/>
    </source>
</evidence>
<dbReference type="EMBL" id="KN847336">
    <property type="protein sequence ID" value="KIW42965.1"/>
    <property type="molecule type" value="Genomic_DNA"/>
</dbReference>
<dbReference type="STRING" id="215243.A0A0D2DKQ0"/>
<feature type="region of interest" description="Disordered" evidence="1">
    <location>
        <begin position="70"/>
        <end position="108"/>
    </location>
</feature>
<dbReference type="VEuPathDB" id="FungiDB:PV06_06458"/>
<dbReference type="Proteomes" id="UP000053342">
    <property type="component" value="Unassembled WGS sequence"/>
</dbReference>
<sequence length="667" mass="75574">MASNSQLYDNIFERIRAPLAEAVDDALSSLHQSSGTPLLRLEACLDQDHSEATQGAQKEAKRTTLATIELSSFQRRRGTAEGGTDVEQNHSDQETQPQRPLSNENRPVLKSYRLKRRKVVGGLRLARSAPPTRVASPERETSRRLTSNFRHFPKRNAQTTIYKQQMSPFERLIVGIWEQIHGTPELNPSDWVDLLHQVNQPGATTSIWDVDSRHGIPDSRSILGDGNFRRMNVCCRRITQASRQCRSLEVIVQAQWIQCYEEQVQKLMVEDPDLSLSKGRATVQAQACKDFGWSLKELRNKMAIWRGYDSIREAGGWVPLIFAGMGLYRFCKYRLGFCPQNIATLKRLRLRFEVAADTIHPEWRLLLSIIGKPTTRVYHGHPCDWVVSKDSQPIPLADTYSQWTPAFRFEHLEESTIDEQAWGLIDPRTENSHVQWTLPRQFSCKKCGSTQSNDVSTNECLCFPALFGSGLRKPCPVQVFRTENGRNNGLLACCVSLLSYLIRRLLLPLTDNNSRSSEVQPSANSLASLRRAFDTWMLCNAQGPLLHIRFGRAIRGTILASSTILASRTRSMSPFCGSVFSATCSYLKVSSRATKSRWTILTIIGIIWTRNACAVKLVADSRREMSGFQVNRAQLDKSSSPSEERRYILRLPWLTSRSTCLSRIPRS</sequence>
<feature type="compositionally biased region" description="Polar residues" evidence="1">
    <location>
        <begin position="94"/>
        <end position="105"/>
    </location>
</feature>